<keyword evidence="4 7" id="KW-0479">Metal-binding</keyword>
<dbReference type="PANTHER" id="PTHR43705">
    <property type="entry name" value="HYDROXYACYLGLUTATHIONE HYDROLASE"/>
    <property type="match status" value="1"/>
</dbReference>
<dbReference type="PIRSF" id="PIRSF005457">
    <property type="entry name" value="Glx"/>
    <property type="match status" value="1"/>
</dbReference>
<dbReference type="NCBIfam" id="TIGR03413">
    <property type="entry name" value="GSH_gloB"/>
    <property type="match status" value="1"/>
</dbReference>
<sequence length="253" mass="28138">MLEIKPIPAFNDNYIWLIREPDSNEAWVVDPGDAAPVQKALEKDGLTLAGILVTHHHYDHTDGIDELKKAWSVKAWGADNQHTDIVCAENDTVAVCGYEFRTLAVPGHTLDHVAFYNEETSTLFCGDTLFLGGCGRIFEGTADQMHHSLQKLAVLPDDTQVYCTHEYSLANLKFAQAVEPDNHYVLQAVTRANQLRAENKPTLPTTIADEKCHNPFFRSHQPAVIASATEQKGTLVVAPAEVFAAIRQWKDNF</sequence>
<feature type="binding site" evidence="7">
    <location>
        <position position="59"/>
    </location>
    <ligand>
        <name>Zn(2+)</name>
        <dbReference type="ChEBI" id="CHEBI:29105"/>
        <label>2</label>
    </ligand>
</feature>
<evidence type="ECO:0000256" key="1">
    <source>
        <dbReference type="ARBA" id="ARBA00001623"/>
    </source>
</evidence>
<proteinExistence type="inferred from homology"/>
<dbReference type="AlphaFoldDB" id="A0A839IN15"/>
<dbReference type="RefSeq" id="WP_182807655.1">
    <property type="nucleotide sequence ID" value="NZ_JACJFM010000004.1"/>
</dbReference>
<feature type="binding site" evidence="7">
    <location>
        <position position="55"/>
    </location>
    <ligand>
        <name>Zn(2+)</name>
        <dbReference type="ChEBI" id="CHEBI:29105"/>
        <label>1</label>
    </ligand>
</feature>
<evidence type="ECO:0000259" key="8">
    <source>
        <dbReference type="SMART" id="SM00849"/>
    </source>
</evidence>
<dbReference type="EC" id="3.1.2.6" evidence="7"/>
<comment type="function">
    <text evidence="7">Thiolesterase that catalyzes the hydrolysis of S-D-lactoyl-glutathione to form glutathione and D-lactic acid.</text>
</comment>
<dbReference type="GO" id="GO:0019243">
    <property type="term" value="P:methylglyoxal catabolic process to D-lactate via S-lactoyl-glutathione"/>
    <property type="evidence" value="ECO:0007669"/>
    <property type="project" value="UniProtKB-UniRule"/>
</dbReference>
<dbReference type="UniPathway" id="UPA00619">
    <property type="reaction ID" value="UER00676"/>
</dbReference>
<evidence type="ECO:0000256" key="6">
    <source>
        <dbReference type="ARBA" id="ARBA00022833"/>
    </source>
</evidence>
<name>A0A839IN15_9GAMM</name>
<feature type="domain" description="Metallo-beta-lactamase" evidence="8">
    <location>
        <begin position="12"/>
        <end position="165"/>
    </location>
</feature>
<feature type="binding site" evidence="7">
    <location>
        <position position="165"/>
    </location>
    <ligand>
        <name>Zn(2+)</name>
        <dbReference type="ChEBI" id="CHEBI:29105"/>
        <label>2</label>
    </ligand>
</feature>
<dbReference type="Proteomes" id="UP000565262">
    <property type="component" value="Unassembled WGS sequence"/>
</dbReference>
<dbReference type="Gene3D" id="3.60.15.10">
    <property type="entry name" value="Ribonuclease Z/Hydroxyacylglutathione hydrolase-like"/>
    <property type="match status" value="1"/>
</dbReference>
<feature type="binding site" evidence="7">
    <location>
        <position position="60"/>
    </location>
    <ligand>
        <name>Zn(2+)</name>
        <dbReference type="ChEBI" id="CHEBI:29105"/>
        <label>2</label>
    </ligand>
</feature>
<dbReference type="Pfam" id="PF16123">
    <property type="entry name" value="HAGH_C"/>
    <property type="match status" value="1"/>
</dbReference>
<evidence type="ECO:0000256" key="3">
    <source>
        <dbReference type="ARBA" id="ARBA00006759"/>
    </source>
</evidence>
<keyword evidence="10" id="KW-1185">Reference proteome</keyword>
<evidence type="ECO:0000313" key="9">
    <source>
        <dbReference type="EMBL" id="MBB1485867.1"/>
    </source>
</evidence>
<comment type="cofactor">
    <cofactor evidence="7">
        <name>Zn(2+)</name>
        <dbReference type="ChEBI" id="CHEBI:29105"/>
    </cofactor>
    <text evidence="7">Binds 2 Zn(2+) ions per subunit.</text>
</comment>
<evidence type="ECO:0000256" key="4">
    <source>
        <dbReference type="ARBA" id="ARBA00022723"/>
    </source>
</evidence>
<dbReference type="InterPro" id="IPR001279">
    <property type="entry name" value="Metallo-B-lactamas"/>
</dbReference>
<feature type="binding site" evidence="7">
    <location>
        <position position="108"/>
    </location>
    <ligand>
        <name>Zn(2+)</name>
        <dbReference type="ChEBI" id="CHEBI:29105"/>
        <label>1</label>
    </ligand>
</feature>
<feature type="binding site" evidence="7">
    <location>
        <position position="127"/>
    </location>
    <ligand>
        <name>Zn(2+)</name>
        <dbReference type="ChEBI" id="CHEBI:29105"/>
        <label>1</label>
    </ligand>
</feature>
<feature type="binding site" evidence="7">
    <location>
        <position position="127"/>
    </location>
    <ligand>
        <name>Zn(2+)</name>
        <dbReference type="ChEBI" id="CHEBI:29105"/>
        <label>2</label>
    </ligand>
</feature>
<keyword evidence="6 7" id="KW-0862">Zinc</keyword>
<comment type="pathway">
    <text evidence="2 7">Secondary metabolite metabolism; methylglyoxal degradation; (R)-lactate from methylglyoxal: step 2/2.</text>
</comment>
<keyword evidence="5 7" id="KW-0378">Hydrolase</keyword>
<organism evidence="9 10">
    <name type="scientific">Oceanospirillum sediminis</name>
    <dbReference type="NCBI Taxonomy" id="2760088"/>
    <lineage>
        <taxon>Bacteria</taxon>
        <taxon>Pseudomonadati</taxon>
        <taxon>Pseudomonadota</taxon>
        <taxon>Gammaproteobacteria</taxon>
        <taxon>Oceanospirillales</taxon>
        <taxon>Oceanospirillaceae</taxon>
        <taxon>Oceanospirillum</taxon>
    </lineage>
</organism>
<dbReference type="InterPro" id="IPR050110">
    <property type="entry name" value="Glyoxalase_II_hydrolase"/>
</dbReference>
<dbReference type="HAMAP" id="MF_01374">
    <property type="entry name" value="Glyoxalase_2"/>
    <property type="match status" value="1"/>
</dbReference>
<feature type="binding site" evidence="7">
    <location>
        <position position="57"/>
    </location>
    <ligand>
        <name>Zn(2+)</name>
        <dbReference type="ChEBI" id="CHEBI:29105"/>
        <label>1</label>
    </ligand>
</feature>
<dbReference type="InterPro" id="IPR017782">
    <property type="entry name" value="Hydroxyacylglutathione_Hdrlase"/>
</dbReference>
<dbReference type="CDD" id="cd07723">
    <property type="entry name" value="hydroxyacylglutathione_hydrolase_MBL-fold"/>
    <property type="match status" value="1"/>
</dbReference>
<comment type="subunit">
    <text evidence="7">Monomer.</text>
</comment>
<comment type="similarity">
    <text evidence="3 7">Belongs to the metallo-beta-lactamase superfamily. Glyoxalase II family.</text>
</comment>
<dbReference type="EMBL" id="JACJFM010000004">
    <property type="protein sequence ID" value="MBB1485867.1"/>
    <property type="molecule type" value="Genomic_DNA"/>
</dbReference>
<accession>A0A839IN15</accession>
<evidence type="ECO:0000256" key="2">
    <source>
        <dbReference type="ARBA" id="ARBA00004963"/>
    </source>
</evidence>
<comment type="catalytic activity">
    <reaction evidence="1 7">
        <text>an S-(2-hydroxyacyl)glutathione + H2O = a 2-hydroxy carboxylate + glutathione + H(+)</text>
        <dbReference type="Rhea" id="RHEA:21864"/>
        <dbReference type="ChEBI" id="CHEBI:15377"/>
        <dbReference type="ChEBI" id="CHEBI:15378"/>
        <dbReference type="ChEBI" id="CHEBI:57925"/>
        <dbReference type="ChEBI" id="CHEBI:58896"/>
        <dbReference type="ChEBI" id="CHEBI:71261"/>
        <dbReference type="EC" id="3.1.2.6"/>
    </reaction>
</comment>
<evidence type="ECO:0000313" key="10">
    <source>
        <dbReference type="Proteomes" id="UP000565262"/>
    </source>
</evidence>
<protein>
    <recommendedName>
        <fullName evidence="7">Hydroxyacylglutathione hydrolase</fullName>
        <ecNumber evidence="7">3.1.2.6</ecNumber>
    </recommendedName>
    <alternativeName>
        <fullName evidence="7">Glyoxalase II</fullName>
        <shortName evidence="7">Glx II</shortName>
    </alternativeName>
</protein>
<dbReference type="Pfam" id="PF00753">
    <property type="entry name" value="Lactamase_B"/>
    <property type="match status" value="2"/>
</dbReference>
<dbReference type="InterPro" id="IPR036866">
    <property type="entry name" value="RibonucZ/Hydroxyglut_hydro"/>
</dbReference>
<evidence type="ECO:0000256" key="5">
    <source>
        <dbReference type="ARBA" id="ARBA00022801"/>
    </source>
</evidence>
<dbReference type="PANTHER" id="PTHR43705:SF1">
    <property type="entry name" value="HYDROXYACYLGLUTATHIONE HYDROLASE GLOB"/>
    <property type="match status" value="1"/>
</dbReference>
<evidence type="ECO:0000256" key="7">
    <source>
        <dbReference type="HAMAP-Rule" id="MF_01374"/>
    </source>
</evidence>
<dbReference type="InterPro" id="IPR035680">
    <property type="entry name" value="Clx_II_MBL"/>
</dbReference>
<reference evidence="9 10" key="1">
    <citation type="submission" date="2020-08" db="EMBL/GenBank/DDBJ databases">
        <title>Oceanospirillum sp. nov. isolated from marine sediment.</title>
        <authorList>
            <person name="Ji X."/>
        </authorList>
    </citation>
    <scope>NUCLEOTIDE SEQUENCE [LARGE SCALE GENOMIC DNA]</scope>
    <source>
        <strain evidence="9 10">D5</strain>
    </source>
</reference>
<gene>
    <name evidence="7 9" type="primary">gloB</name>
    <name evidence="9" type="ORF">H4O21_04475</name>
</gene>
<dbReference type="SMART" id="SM00849">
    <property type="entry name" value="Lactamase_B"/>
    <property type="match status" value="1"/>
</dbReference>
<dbReference type="GO" id="GO:0046872">
    <property type="term" value="F:metal ion binding"/>
    <property type="evidence" value="ECO:0007669"/>
    <property type="project" value="UniProtKB-KW"/>
</dbReference>
<dbReference type="GO" id="GO:0004416">
    <property type="term" value="F:hydroxyacylglutathione hydrolase activity"/>
    <property type="evidence" value="ECO:0007669"/>
    <property type="project" value="UniProtKB-UniRule"/>
</dbReference>
<dbReference type="InterPro" id="IPR032282">
    <property type="entry name" value="HAGH_C"/>
</dbReference>
<comment type="caution">
    <text evidence="9">The sequence shown here is derived from an EMBL/GenBank/DDBJ whole genome shotgun (WGS) entry which is preliminary data.</text>
</comment>
<dbReference type="SUPFAM" id="SSF56281">
    <property type="entry name" value="Metallo-hydrolase/oxidoreductase"/>
    <property type="match status" value="1"/>
</dbReference>